<dbReference type="Pfam" id="PF01090">
    <property type="entry name" value="Ribosomal_S19e"/>
    <property type="match status" value="1"/>
</dbReference>
<dbReference type="PANTHER" id="PTHR11710:SF0">
    <property type="entry name" value="40S RIBOSOMAL PROTEIN S19"/>
    <property type="match status" value="1"/>
</dbReference>
<evidence type="ECO:0008006" key="7">
    <source>
        <dbReference type="Google" id="ProtNLM"/>
    </source>
</evidence>
<accession>A0A0C3Q3B4</accession>
<feature type="region of interest" description="Disordered" evidence="4">
    <location>
        <begin position="160"/>
        <end position="205"/>
    </location>
</feature>
<dbReference type="AlphaFoldDB" id="A0A0C3Q3B4"/>
<gene>
    <name evidence="5" type="ORF">M407DRAFT_9544</name>
</gene>
<dbReference type="SUPFAM" id="SSF46785">
    <property type="entry name" value="Winged helix' DNA-binding domain"/>
    <property type="match status" value="1"/>
</dbReference>
<dbReference type="HOGENOM" id="CLU_1190631_0_0_1"/>
<dbReference type="InterPro" id="IPR001266">
    <property type="entry name" value="Ribosomal_eS19"/>
</dbReference>
<reference evidence="6" key="2">
    <citation type="submission" date="2015-01" db="EMBL/GenBank/DDBJ databases">
        <title>Evolutionary Origins and Diversification of the Mycorrhizal Mutualists.</title>
        <authorList>
            <consortium name="DOE Joint Genome Institute"/>
            <consortium name="Mycorrhizal Genomics Consortium"/>
            <person name="Kohler A."/>
            <person name="Kuo A."/>
            <person name="Nagy L.G."/>
            <person name="Floudas D."/>
            <person name="Copeland A."/>
            <person name="Barry K.W."/>
            <person name="Cichocki N."/>
            <person name="Veneault-Fourrey C."/>
            <person name="LaButti K."/>
            <person name="Lindquist E.A."/>
            <person name="Lipzen A."/>
            <person name="Lundell T."/>
            <person name="Morin E."/>
            <person name="Murat C."/>
            <person name="Riley R."/>
            <person name="Ohm R."/>
            <person name="Sun H."/>
            <person name="Tunlid A."/>
            <person name="Henrissat B."/>
            <person name="Grigoriev I.V."/>
            <person name="Hibbett D.S."/>
            <person name="Martin F."/>
        </authorList>
    </citation>
    <scope>NUCLEOTIDE SEQUENCE [LARGE SCALE GENOMIC DNA]</scope>
    <source>
        <strain evidence="6">MUT 4182</strain>
    </source>
</reference>
<proteinExistence type="inferred from homology"/>
<dbReference type="SMART" id="SM01413">
    <property type="entry name" value="Ribosomal_S19e"/>
    <property type="match status" value="1"/>
</dbReference>
<keyword evidence="2" id="KW-0689">Ribosomal protein</keyword>
<dbReference type="FunFam" id="1.10.10.10:FF:000118">
    <property type="entry name" value="40S ribosomal protein S19"/>
    <property type="match status" value="1"/>
</dbReference>
<evidence type="ECO:0000313" key="5">
    <source>
        <dbReference type="EMBL" id="KIO23160.1"/>
    </source>
</evidence>
<dbReference type="OrthoDB" id="428974at2759"/>
<keyword evidence="6" id="KW-1185">Reference proteome</keyword>
<evidence type="ECO:0000256" key="4">
    <source>
        <dbReference type="SAM" id="MobiDB-lite"/>
    </source>
</evidence>
<sequence>MPSPKDVGFVSRAQDLMKNADRFIKAYASHLKRSGKLEIPNWVDIVKTGVSKELAPYDPDWYYIRAASVARNAYIRGRIGTADLLKVHGVSKRRGVRPRHHFAASGSVQRKIVQALEKIGVLEPHPDGGRKISQEGQRDLDRISTAVMQKIRIRAGKEFGSATGQGRGARRAAASGGRRGGEYGSQKKYKHINSPHGHGAFDSADALESRINKRYATDPLASLEEGAGDEPSW</sequence>
<dbReference type="GO" id="GO:0000028">
    <property type="term" value="P:ribosomal small subunit assembly"/>
    <property type="evidence" value="ECO:0007669"/>
    <property type="project" value="TreeGrafter"/>
</dbReference>
<keyword evidence="3" id="KW-0687">Ribonucleoprotein</keyword>
<dbReference type="GO" id="GO:0006412">
    <property type="term" value="P:translation"/>
    <property type="evidence" value="ECO:0007669"/>
    <property type="project" value="InterPro"/>
</dbReference>
<dbReference type="STRING" id="1051891.A0A0C3Q3B4"/>
<protein>
    <recommendedName>
        <fullName evidence="7">40S ribosomal protein S19</fullName>
    </recommendedName>
</protein>
<dbReference type="GO" id="GO:0022627">
    <property type="term" value="C:cytosolic small ribosomal subunit"/>
    <property type="evidence" value="ECO:0007669"/>
    <property type="project" value="TreeGrafter"/>
</dbReference>
<organism evidence="5 6">
    <name type="scientific">Tulasnella calospora MUT 4182</name>
    <dbReference type="NCBI Taxonomy" id="1051891"/>
    <lineage>
        <taxon>Eukaryota</taxon>
        <taxon>Fungi</taxon>
        <taxon>Dikarya</taxon>
        <taxon>Basidiomycota</taxon>
        <taxon>Agaricomycotina</taxon>
        <taxon>Agaricomycetes</taxon>
        <taxon>Cantharellales</taxon>
        <taxon>Tulasnellaceae</taxon>
        <taxon>Tulasnella</taxon>
    </lineage>
</organism>
<dbReference type="Proteomes" id="UP000054248">
    <property type="component" value="Unassembled WGS sequence"/>
</dbReference>
<dbReference type="InterPro" id="IPR036390">
    <property type="entry name" value="WH_DNA-bd_sf"/>
</dbReference>
<dbReference type="PROSITE" id="PS00628">
    <property type="entry name" value="RIBOSOMAL_S19E"/>
    <property type="match status" value="1"/>
</dbReference>
<dbReference type="InterPro" id="IPR018277">
    <property type="entry name" value="Ribosomal_eS19_CS"/>
</dbReference>
<dbReference type="PANTHER" id="PTHR11710">
    <property type="entry name" value="40S RIBOSOMAL PROTEIN S19"/>
    <property type="match status" value="1"/>
</dbReference>
<comment type="similarity">
    <text evidence="1">Belongs to the eukaryotic ribosomal protein eS19 family.</text>
</comment>
<evidence type="ECO:0000256" key="3">
    <source>
        <dbReference type="ARBA" id="ARBA00023274"/>
    </source>
</evidence>
<reference evidence="5 6" key="1">
    <citation type="submission" date="2014-04" db="EMBL/GenBank/DDBJ databases">
        <authorList>
            <consortium name="DOE Joint Genome Institute"/>
            <person name="Kuo A."/>
            <person name="Girlanda M."/>
            <person name="Perotto S."/>
            <person name="Kohler A."/>
            <person name="Nagy L.G."/>
            <person name="Floudas D."/>
            <person name="Copeland A."/>
            <person name="Barry K.W."/>
            <person name="Cichocki N."/>
            <person name="Veneault-Fourrey C."/>
            <person name="LaButti K."/>
            <person name="Lindquist E.A."/>
            <person name="Lipzen A."/>
            <person name="Lundell T."/>
            <person name="Morin E."/>
            <person name="Murat C."/>
            <person name="Sun H."/>
            <person name="Tunlid A."/>
            <person name="Henrissat B."/>
            <person name="Grigoriev I.V."/>
            <person name="Hibbett D.S."/>
            <person name="Martin F."/>
            <person name="Nordberg H.P."/>
            <person name="Cantor M.N."/>
            <person name="Hua S.X."/>
        </authorList>
    </citation>
    <scope>NUCLEOTIDE SEQUENCE [LARGE SCALE GENOMIC DNA]</scope>
    <source>
        <strain evidence="5 6">MUT 4182</strain>
    </source>
</reference>
<evidence type="ECO:0000313" key="6">
    <source>
        <dbReference type="Proteomes" id="UP000054248"/>
    </source>
</evidence>
<dbReference type="EMBL" id="KN823091">
    <property type="protein sequence ID" value="KIO23160.1"/>
    <property type="molecule type" value="Genomic_DNA"/>
</dbReference>
<dbReference type="InterPro" id="IPR036388">
    <property type="entry name" value="WH-like_DNA-bd_sf"/>
</dbReference>
<name>A0A0C3Q3B4_9AGAM</name>
<dbReference type="Gene3D" id="1.10.10.10">
    <property type="entry name" value="Winged helix-like DNA-binding domain superfamily/Winged helix DNA-binding domain"/>
    <property type="match status" value="1"/>
</dbReference>
<dbReference type="GO" id="GO:0003735">
    <property type="term" value="F:structural constituent of ribosome"/>
    <property type="evidence" value="ECO:0007669"/>
    <property type="project" value="InterPro"/>
</dbReference>
<evidence type="ECO:0000256" key="2">
    <source>
        <dbReference type="ARBA" id="ARBA00022980"/>
    </source>
</evidence>
<evidence type="ECO:0000256" key="1">
    <source>
        <dbReference type="ARBA" id="ARBA00010014"/>
    </source>
</evidence>
<dbReference type="GO" id="GO:0003723">
    <property type="term" value="F:RNA binding"/>
    <property type="evidence" value="ECO:0007669"/>
    <property type="project" value="TreeGrafter"/>
</dbReference>